<accession>A0A1U7NHA9</accession>
<dbReference type="EMBL" id="MPJW01000093">
    <property type="protein sequence ID" value="OLU40986.1"/>
    <property type="molecule type" value="Genomic_DNA"/>
</dbReference>
<dbReference type="SMART" id="SM00327">
    <property type="entry name" value="VWA"/>
    <property type="match status" value="1"/>
</dbReference>
<dbReference type="InterPro" id="IPR036465">
    <property type="entry name" value="vWFA_dom_sf"/>
</dbReference>
<keyword evidence="2" id="KW-0812">Transmembrane</keyword>
<feature type="transmembrane region" description="Helical" evidence="2">
    <location>
        <begin position="2502"/>
        <end position="2521"/>
    </location>
</feature>
<evidence type="ECO:0000259" key="3">
    <source>
        <dbReference type="PROSITE" id="PS50234"/>
    </source>
</evidence>
<keyword evidence="5" id="KW-1185">Reference proteome</keyword>
<organism evidence="4 5">
    <name type="scientific">Ileibacterium valens</name>
    <dbReference type="NCBI Taxonomy" id="1862668"/>
    <lineage>
        <taxon>Bacteria</taxon>
        <taxon>Bacillati</taxon>
        <taxon>Bacillota</taxon>
        <taxon>Erysipelotrichia</taxon>
        <taxon>Erysipelotrichales</taxon>
        <taxon>Erysipelotrichaceae</taxon>
        <taxon>Ileibacterium</taxon>
    </lineage>
</organism>
<dbReference type="SUPFAM" id="SSF53300">
    <property type="entry name" value="vWA-like"/>
    <property type="match status" value="1"/>
</dbReference>
<evidence type="ECO:0000256" key="2">
    <source>
        <dbReference type="SAM" id="Phobius"/>
    </source>
</evidence>
<proteinExistence type="predicted"/>
<dbReference type="OrthoDB" id="1656133at2"/>
<dbReference type="GeneID" id="82202390"/>
<gene>
    <name evidence="4" type="ORF">BO222_04065</name>
</gene>
<evidence type="ECO:0000313" key="5">
    <source>
        <dbReference type="Proteomes" id="UP000186341"/>
    </source>
</evidence>
<dbReference type="InterPro" id="IPR002035">
    <property type="entry name" value="VWF_A"/>
</dbReference>
<dbReference type="RefSeq" id="WP_075818603.1">
    <property type="nucleotide sequence ID" value="NZ_CAPNHH010000023.1"/>
</dbReference>
<evidence type="ECO:0000313" key="4">
    <source>
        <dbReference type="EMBL" id="OLU40986.1"/>
    </source>
</evidence>
<dbReference type="Gene3D" id="2.60.40.3050">
    <property type="match status" value="12"/>
</dbReference>
<feature type="compositionally biased region" description="Acidic residues" evidence="1">
    <location>
        <begin position="2119"/>
        <end position="2144"/>
    </location>
</feature>
<dbReference type="InterPro" id="IPR022464">
    <property type="entry name" value="Strep_pil_isopept_link"/>
</dbReference>
<dbReference type="Gene3D" id="3.40.50.410">
    <property type="entry name" value="von Willebrand factor, type A domain"/>
    <property type="match status" value="1"/>
</dbReference>
<dbReference type="InterPro" id="IPR038174">
    <property type="entry name" value="Strep_pil_link_sf"/>
</dbReference>
<feature type="compositionally biased region" description="Basic and acidic residues" evidence="1">
    <location>
        <begin position="2478"/>
        <end position="2493"/>
    </location>
</feature>
<feature type="region of interest" description="Disordered" evidence="1">
    <location>
        <begin position="1976"/>
        <end position="2034"/>
    </location>
</feature>
<dbReference type="Pfam" id="PF12892">
    <property type="entry name" value="FctA"/>
    <property type="match status" value="12"/>
</dbReference>
<feature type="region of interest" description="Disordered" evidence="1">
    <location>
        <begin position="2463"/>
        <end position="2494"/>
    </location>
</feature>
<keyword evidence="2" id="KW-0472">Membrane</keyword>
<feature type="domain" description="VWFA" evidence="3">
    <location>
        <begin position="133"/>
        <end position="363"/>
    </location>
</feature>
<dbReference type="Pfam" id="PF00092">
    <property type="entry name" value="VWA"/>
    <property type="match status" value="1"/>
</dbReference>
<reference evidence="4 5" key="1">
    <citation type="submission" date="2016-11" db="EMBL/GenBank/DDBJ databases">
        <title>Description of two novel members of the family Erysipelotrichaceae: Ileibacterium lipovorans gen. nov., sp. nov. and Dubosiella newyorkensis, gen. nov., sp. nov.</title>
        <authorList>
            <person name="Cox L.M."/>
            <person name="Sohn J."/>
            <person name="Tyrrell K.L."/>
            <person name="Citron D.M."/>
            <person name="Lawson P.A."/>
            <person name="Patel N.B."/>
            <person name="Iizumi T."/>
            <person name="Perez-Perez G.I."/>
            <person name="Goldstein E.J."/>
            <person name="Blaser M.J."/>
        </authorList>
    </citation>
    <scope>NUCLEOTIDE SEQUENCE [LARGE SCALE GENOMIC DNA]</scope>
    <source>
        <strain evidence="4 5">NYU-BL-A3</strain>
    </source>
</reference>
<name>A0A1U7NHA9_9FIRM</name>
<dbReference type="PROSITE" id="PS50234">
    <property type="entry name" value="VWFA"/>
    <property type="match status" value="1"/>
</dbReference>
<sequence>MNLFSKKTCKTDSKRVLYSMASEERFFAESKTKNRFSAAISKVLSFALAASMVLQNGAGAVVLAKDTDPVSNSRAVSSAKVSDPTTALTTSENEIGRVLSQKNVSASDDGFNVSLSAISSTSDETTRSTTPLDIVLVLDRSGSMAHNFAGGSFTSDSNPSRMTGLKTAVSNFVKEAKTRNDQITDSSKKIRIGVVSYASESTVNSQLTYNLDHVNSVVQSLRASGATRTDYGMNNANSVMGYSRAEASKVVIFFTDGVPTTQSSFNATVATDTISYAKKLKDSGASVYSIGIFNDANPSLNPNSIGTGSRVSESEKANRFMQMVSSNCPSASAFDDSSVSYEPKGFYLAASNSGGLNEVFNNIFSSITSEPVHPLETAQGTEGVTFIDELGDGMEVINVTSLNYADKAYKPTKNADGSYSFNAEVDGNIMAEGKQNLSAIQVRIVKGINLEGDTIEYSVPANLLPLVKYHKSEDGKMSIEKEALPITLNYTAAPKSAIQKILSGDNTEYSVEAAKFITDHSKDGKLVLYSNKYSSGENGTTTASFTPNADNVFYYPDAGTRNPNLPTNAKDQNPTETAANRSASVWSGNAVTTYLGNNGKLVYSDVLGDLKISKTVQVPEGFTLDQNKEFEFPIELNYPDSAKTPVNGTFDAKVNDRDSRLTFTEGKATVRLKHGEAITLSKLPLLATYKVTETKADGYKTYVNGASGQESNTASGSISGQSPEANFFNVYSVQDLTVKPVDLKFVGTKTLRGRNWLDTDEFKFTLTGETPAAPMPAEDKRSDTVKGSEADKTFEFGSVTFNKPGTYIYLIREETVEIPGISTDTTQYQVKVVVSDNGNGILSARSTLKKKGAGDADFADAKAVEFNNEFNAQETSFAPQFKKVLTSNQAELSLESDEFNGKFEFEINAVTPNAPMPAETKAVNNGSTVQFGNITYTAQDVGNVYEYKVSEVSGNLPGVVYSTTEFDLKVTVSSELDASGASVVKIDVATYLDGKEVTDHINDAVFTNTMDVTPVTLDTNTGINLTKIMTGKDIEDGEFSFTLTPVNETVQAVQNGAVVIPDGKDQISVPAATLADGKAVSSAIFEGITFNKAGTYRFMIKENIPSSKNPGIQYDETARYVNVVVNRNGAALNAAVQYDQPGSNAAAFTNVYTAKATAPVVVKTVKDLEIGNFKDPEALYTFTVTGPDGSTKTVSHSAGESFEVLNQTYNAPGEYLYTVHEEPVASTSDGQYLDTGSMTFDTSVFQIKVSVTDNGQGQLIASTQIFKAEKAGDPFEPLKANEKFAFRNKYQPLPVTTNNQSTPTAYKLLTGRSEPLKAGEFTFNVEFIAEPTHTALSDDAGAEYTGSATTTNDASGNLNLAPIRFTRPGTYTLKVTEVAGDSDQTGITYDPLTKVWVYTVTDNNGKLEVSYTQPENGDLYFHNSYKGTGTFEFAKNGLNIQKTFTGRPNDEWLEGDSFDFELSPANEKTQQAVDEGTVVLPETTITATAMDKSPAFGDLSFTRPGTYVFNVKEKAGSLEGVTYDQTSYEVTIKVTDNNDGTLSAALAAPVELKFANTYKAGQATLETDTEFTVSKEVIGKAWADEVFNFNLVLVEGDASAVTINTPKLSLDANNPSGSFDSILFNAPGTYVFEISEEKGDSPAGGTIHFDDHKVRVTVTVTDDTYGKLIVAQTLVENDEKFINEFTANPADALISGTKVLDGRDWLENDQFIFDLKDEAGNVIQTKTAAKDHTQISFDPISYSEAGTYKYTVVERAGQEGNGVSYDQSVKNVTVVVTQDDATGALSAAVEGNDFTFTNTYNAQPVSGLAELNASKNVVSENTPYNMSEGAFEFTVTPDENNPENDPYGETRTVSNAADGSVDLFAAGEFILPGTYRYTVSENDNRIPGMTYDGSVYTVAVTVTDNNAGNLEKSILIQKDGNDVNEIAFSNTYNPDKATALIQAKKELSGKELVNGMFSFNLSFTGMTPVEENTADKSVMPAPETPESPEPSVNGTNPADPPTDATVDGNPDDSVNEGVTPDLPLEPEAPQTPAVDENQNAVGELQGTEEAEETAPLTPANQIDPAQVLNAEGNSDSDENGQIMLLNNEEETPVVSEETPVRPEETPADNQENTLPAENNETETTETDDPTQEADDANTESEDSSEVNIPASIDAVNEGSIVSFGSIEFSKPGDYHFVMKEINDGKPGITYDSNEYEVTVSVRHDQENGKLVVTNIAGAGTDLQTFKNSYTPAAVSVTSAQIKASKILEGRDLRDGEFTFELKDNDGNTAATGVNDASGNIVFTPVEGALTFTKPGTYAYVMSEVKGEAGGVTYDSRTYGVAITVIDENAQLAATVDIEGEEGTAVFTNHYKADQPATVTPSIIKRLVGATIKDGQFKFTISQDGKVIGKPKTNDASGKVLFDELTFDKPGTYVYQIEEVKEDTKKYDYDQKVLTLTVVVTDSNEGYLNADASYDGEAVFTNTVKSTEPGPAPTPQNPEPDHKGDKTPAEKLKDAPTAVKTGLSISLMTIVASLSGIIAILIRRRQLSK</sequence>
<dbReference type="Pfam" id="PF24547">
    <property type="entry name" value="DUF7601"/>
    <property type="match status" value="1"/>
</dbReference>
<feature type="region of interest" description="Disordered" evidence="1">
    <location>
        <begin position="2087"/>
        <end position="2148"/>
    </location>
</feature>
<comment type="caution">
    <text evidence="4">The sequence shown here is derived from an EMBL/GenBank/DDBJ whole genome shotgun (WGS) entry which is preliminary data.</text>
</comment>
<dbReference type="CDD" id="cd00198">
    <property type="entry name" value="vWFA"/>
    <property type="match status" value="1"/>
</dbReference>
<dbReference type="NCBIfam" id="TIGR03786">
    <property type="entry name" value="strep_pil_rpt"/>
    <property type="match status" value="10"/>
</dbReference>
<dbReference type="Gene3D" id="2.60.40.1140">
    <property type="entry name" value="Collagen-binding surface protein Cna, B-type domain"/>
    <property type="match status" value="1"/>
</dbReference>
<protein>
    <recommendedName>
        <fullName evidence="3">VWFA domain-containing protein</fullName>
    </recommendedName>
</protein>
<dbReference type="InterPro" id="IPR055382">
    <property type="entry name" value="DUF7601"/>
</dbReference>
<dbReference type="Proteomes" id="UP000186341">
    <property type="component" value="Unassembled WGS sequence"/>
</dbReference>
<evidence type="ECO:0000256" key="1">
    <source>
        <dbReference type="SAM" id="MobiDB-lite"/>
    </source>
</evidence>
<keyword evidence="2" id="KW-1133">Transmembrane helix</keyword>